<dbReference type="PANTHER" id="PTHR30462:SF0">
    <property type="entry name" value="INTERMEMBRANE TRANSPORT PROTEIN YEBT"/>
    <property type="match status" value="1"/>
</dbReference>
<evidence type="ECO:0000259" key="9">
    <source>
        <dbReference type="Pfam" id="PF02470"/>
    </source>
</evidence>
<keyword evidence="11" id="KW-1185">Reference proteome</keyword>
<comment type="caution">
    <text evidence="10">The sequence shown here is derived from an EMBL/GenBank/DDBJ whole genome shotgun (WGS) entry which is preliminary data.</text>
</comment>
<evidence type="ECO:0000313" key="10">
    <source>
        <dbReference type="EMBL" id="PVY61082.1"/>
    </source>
</evidence>
<gene>
    <name evidence="10" type="ORF">C7440_3251</name>
</gene>
<reference evidence="10 11" key="1">
    <citation type="submission" date="2018-04" db="EMBL/GenBank/DDBJ databases">
        <title>Genomic Encyclopedia of Type Strains, Phase IV (KMG-IV): sequencing the most valuable type-strain genomes for metagenomic binning, comparative biology and taxonomic classification.</title>
        <authorList>
            <person name="Goeker M."/>
        </authorList>
    </citation>
    <scope>NUCLEOTIDE SEQUENCE [LARGE SCALE GENOMIC DNA]</scope>
    <source>
        <strain evidence="10 11">DSM 10065</strain>
    </source>
</reference>
<proteinExistence type="predicted"/>
<keyword evidence="4 8" id="KW-0812">Transmembrane</keyword>
<sequence>MSSDQHRSEAGPEGAGKPPSGTAQGPAGHAPAPNVKPRRKAGISWIWLVPLVAVVVGLSLLVRGWMSVGPTITISFESAEGLEVGQTKIRYKDVVVGVVKDIRISQDRSTVLVKAQLNRDGSRYYTQESARYWVVRPRLGISGVSGLGTLLSGAYISVDAPKDAASGDVVTTFKGLEIPPEITSSREGRRVTLLTRDLGTLDIGSPVYFRRIKVGQVIGYNLAEDGRMVSVQVFIDAPNDRFITEDTRFWNISGINMSLGASGVEVKTGSLVSVIAGGIAFASINPFNTAPAPEDATFTLADNESEAMAEPDGPPFRIDMIFRQSVRGLKLGAPVDFRGMQLGEVYDIDLEFDEKEKRFHVLVKAHLYPLRFGGAYDRLSDEQKAASYPANALLGPLVKHGLRAQIKAANLLTGQQYIALDFVRDAEPAEIDPQANPMVLPTVTGSFDKLQEQLSNVVAKLDAVPFDGIGKELHASLASLHRLLDGMDGLGPQLGGTLKAARQSLQKVERMLDDDSPMNTGLEDALRELGNAAKSLRALGDYLQTHPSALLRGRPADVLPTP</sequence>
<keyword evidence="2" id="KW-1003">Cell membrane</keyword>
<dbReference type="EMBL" id="QEKO01000005">
    <property type="protein sequence ID" value="PVY61082.1"/>
    <property type="molecule type" value="Genomic_DNA"/>
</dbReference>
<keyword evidence="3" id="KW-0997">Cell inner membrane</keyword>
<feature type="domain" description="Mce/MlaD" evidence="9">
    <location>
        <begin position="69"/>
        <end position="160"/>
    </location>
</feature>
<evidence type="ECO:0000256" key="7">
    <source>
        <dbReference type="SAM" id="MobiDB-lite"/>
    </source>
</evidence>
<keyword evidence="5 8" id="KW-1133">Transmembrane helix</keyword>
<feature type="compositionally biased region" description="Basic and acidic residues" evidence="7">
    <location>
        <begin position="1"/>
        <end position="10"/>
    </location>
</feature>
<evidence type="ECO:0000256" key="1">
    <source>
        <dbReference type="ARBA" id="ARBA00004533"/>
    </source>
</evidence>
<feature type="domain" description="Mce/MlaD" evidence="9">
    <location>
        <begin position="188"/>
        <end position="267"/>
    </location>
</feature>
<accession>A0A2U1CJB6</accession>
<protein>
    <submittedName>
        <fullName evidence="10">Paraquat-inducible protein B</fullName>
    </submittedName>
</protein>
<organism evidence="10 11">
    <name type="scientific">Pusillimonas noertemannii</name>
    <dbReference type="NCBI Taxonomy" id="305977"/>
    <lineage>
        <taxon>Bacteria</taxon>
        <taxon>Pseudomonadati</taxon>
        <taxon>Pseudomonadota</taxon>
        <taxon>Betaproteobacteria</taxon>
        <taxon>Burkholderiales</taxon>
        <taxon>Alcaligenaceae</taxon>
        <taxon>Pusillimonas</taxon>
    </lineage>
</organism>
<evidence type="ECO:0000256" key="2">
    <source>
        <dbReference type="ARBA" id="ARBA00022475"/>
    </source>
</evidence>
<dbReference type="Proteomes" id="UP000246145">
    <property type="component" value="Unassembled WGS sequence"/>
</dbReference>
<dbReference type="InterPro" id="IPR051800">
    <property type="entry name" value="PqiA-PqiB_transport"/>
</dbReference>
<evidence type="ECO:0000256" key="6">
    <source>
        <dbReference type="ARBA" id="ARBA00023136"/>
    </source>
</evidence>
<evidence type="ECO:0000313" key="11">
    <source>
        <dbReference type="Proteomes" id="UP000246145"/>
    </source>
</evidence>
<feature type="domain" description="Mce/MlaD" evidence="9">
    <location>
        <begin position="321"/>
        <end position="422"/>
    </location>
</feature>
<dbReference type="GO" id="GO:0005886">
    <property type="term" value="C:plasma membrane"/>
    <property type="evidence" value="ECO:0007669"/>
    <property type="project" value="UniProtKB-SubCell"/>
</dbReference>
<dbReference type="AlphaFoldDB" id="A0A2U1CJB6"/>
<dbReference type="STRING" id="1231391.GCA_000308195_01304"/>
<dbReference type="PANTHER" id="PTHR30462">
    <property type="entry name" value="INTERMEMBRANE TRANSPORT PROTEIN PQIB-RELATED"/>
    <property type="match status" value="1"/>
</dbReference>
<dbReference type="Pfam" id="PF02470">
    <property type="entry name" value="MlaD"/>
    <property type="match status" value="3"/>
</dbReference>
<evidence type="ECO:0000256" key="5">
    <source>
        <dbReference type="ARBA" id="ARBA00022989"/>
    </source>
</evidence>
<feature type="region of interest" description="Disordered" evidence="7">
    <location>
        <begin position="1"/>
        <end position="36"/>
    </location>
</feature>
<feature type="transmembrane region" description="Helical" evidence="8">
    <location>
        <begin position="45"/>
        <end position="66"/>
    </location>
</feature>
<dbReference type="InterPro" id="IPR003399">
    <property type="entry name" value="Mce/MlaD"/>
</dbReference>
<dbReference type="RefSeq" id="WP_017523672.1">
    <property type="nucleotide sequence ID" value="NZ_JACCEX010000005.1"/>
</dbReference>
<evidence type="ECO:0000256" key="4">
    <source>
        <dbReference type="ARBA" id="ARBA00022692"/>
    </source>
</evidence>
<keyword evidence="6 8" id="KW-0472">Membrane</keyword>
<dbReference type="OrthoDB" id="9806984at2"/>
<evidence type="ECO:0000256" key="3">
    <source>
        <dbReference type="ARBA" id="ARBA00022519"/>
    </source>
</evidence>
<evidence type="ECO:0000256" key="8">
    <source>
        <dbReference type="SAM" id="Phobius"/>
    </source>
</evidence>
<name>A0A2U1CJB6_9BURK</name>
<comment type="subcellular location">
    <subcellularLocation>
        <location evidence="1">Cell inner membrane</location>
    </subcellularLocation>
</comment>